<name>A0A077X2Z8_9FUNG</name>
<accession>A0A077X2Z8</accession>
<gene>
    <name evidence="2" type="ORF">LRAMOSA05585</name>
</gene>
<dbReference type="AlphaFoldDB" id="A0A077X2Z8"/>
<dbReference type="OrthoDB" id="2251103at2759"/>
<dbReference type="EMBL" id="LK023379">
    <property type="protein sequence ID" value="CDS13407.1"/>
    <property type="molecule type" value="Genomic_DNA"/>
</dbReference>
<protein>
    <submittedName>
        <fullName evidence="2">Uncharacterized protein</fullName>
    </submittedName>
</protein>
<organism evidence="2">
    <name type="scientific">Lichtheimia ramosa</name>
    <dbReference type="NCBI Taxonomy" id="688394"/>
    <lineage>
        <taxon>Eukaryota</taxon>
        <taxon>Fungi</taxon>
        <taxon>Fungi incertae sedis</taxon>
        <taxon>Mucoromycota</taxon>
        <taxon>Mucoromycotina</taxon>
        <taxon>Mucoromycetes</taxon>
        <taxon>Mucorales</taxon>
        <taxon>Lichtheimiaceae</taxon>
        <taxon>Lichtheimia</taxon>
    </lineage>
</organism>
<reference evidence="2" key="1">
    <citation type="journal article" date="2014" name="Genome Announc.">
        <title>De novo whole-genome sequence and genome annotation of Lichtheimia ramosa.</title>
        <authorList>
            <person name="Linde J."/>
            <person name="Schwartze V."/>
            <person name="Binder U."/>
            <person name="Lass-Florl C."/>
            <person name="Voigt K."/>
            <person name="Horn F."/>
        </authorList>
    </citation>
    <scope>NUCLEOTIDE SEQUENCE</scope>
    <source>
        <strain evidence="2">JMRC FSU:6197</strain>
    </source>
</reference>
<keyword evidence="1" id="KW-1133">Transmembrane helix</keyword>
<evidence type="ECO:0000313" key="2">
    <source>
        <dbReference type="EMBL" id="CDS13407.1"/>
    </source>
</evidence>
<feature type="transmembrane region" description="Helical" evidence="1">
    <location>
        <begin position="52"/>
        <end position="70"/>
    </location>
</feature>
<proteinExistence type="predicted"/>
<keyword evidence="1" id="KW-0812">Transmembrane</keyword>
<keyword evidence="1" id="KW-0472">Membrane</keyword>
<evidence type="ECO:0000256" key="1">
    <source>
        <dbReference type="SAM" id="Phobius"/>
    </source>
</evidence>
<sequence length="71" mass="8358">MSNKWERPALISPAARQYVYPNGWNGKRKTLMQLIPQPKDLPVQKYTHDGKYLFKAFLVLVFINTLLSFFK</sequence>